<dbReference type="CDD" id="cd04301">
    <property type="entry name" value="NAT_SF"/>
    <property type="match status" value="1"/>
</dbReference>
<dbReference type="STRING" id="930129.SAMN05216352_11273"/>
<evidence type="ECO:0000313" key="2">
    <source>
        <dbReference type="EMBL" id="SDI81133.1"/>
    </source>
</evidence>
<dbReference type="InterPro" id="IPR000182">
    <property type="entry name" value="GNAT_dom"/>
</dbReference>
<dbReference type="GO" id="GO:0005840">
    <property type="term" value="C:ribosome"/>
    <property type="evidence" value="ECO:0007669"/>
    <property type="project" value="UniProtKB-KW"/>
</dbReference>
<feature type="domain" description="N-acetyltransferase" evidence="1">
    <location>
        <begin position="14"/>
        <end position="212"/>
    </location>
</feature>
<keyword evidence="2" id="KW-0689">Ribosomal protein</keyword>
<evidence type="ECO:0000313" key="3">
    <source>
        <dbReference type="Proteomes" id="UP000199017"/>
    </source>
</evidence>
<dbReference type="GO" id="GO:0016747">
    <property type="term" value="F:acyltransferase activity, transferring groups other than amino-acyl groups"/>
    <property type="evidence" value="ECO:0007669"/>
    <property type="project" value="InterPro"/>
</dbReference>
<reference evidence="2 3" key="1">
    <citation type="submission" date="2016-10" db="EMBL/GenBank/DDBJ databases">
        <authorList>
            <person name="de Groot N.N."/>
        </authorList>
    </citation>
    <scope>NUCLEOTIDE SEQUENCE [LARGE SCALE GENOMIC DNA]</scope>
    <source>
        <strain evidence="3">P4B,CCM 7963,CECT 7998,DSM 25260,IBRC-M 10614,KCTC 13821</strain>
    </source>
</reference>
<dbReference type="Pfam" id="PF00583">
    <property type="entry name" value="Acetyltransf_1"/>
    <property type="match status" value="1"/>
</dbReference>
<proteinExistence type="predicted"/>
<protein>
    <submittedName>
        <fullName evidence="2">Ribosomal protein S18 acetylase RimI</fullName>
    </submittedName>
</protein>
<accession>A0A1G8NLR2</accession>
<dbReference type="RefSeq" id="WP_245917881.1">
    <property type="nucleotide sequence ID" value="NZ_FNDU01000012.1"/>
</dbReference>
<dbReference type="InterPro" id="IPR016181">
    <property type="entry name" value="Acyl_CoA_acyltransferase"/>
</dbReference>
<name>A0A1G8NLR2_9BACI</name>
<gene>
    <name evidence="2" type="ORF">SAMN05216352_11273</name>
</gene>
<dbReference type="SUPFAM" id="SSF55729">
    <property type="entry name" value="Acyl-CoA N-acyltransferases (Nat)"/>
    <property type="match status" value="1"/>
</dbReference>
<sequence length="229" mass="26543">MMTDKNKSVIERDIIVRNIETKDIDEVLELALNVFGPDIAFKRKHIENQLKLFPEGQICIEYQGTIIGSSSSLIVNIEDYNTHHSFDEIADKGYIRNHQPNGKNLYGIEVVVHPEYRHMKIGKRLYEARRKLCEKLNLKSIVIGGRIPNYHKYANKMSAAEYTRRVLDQDIYDPVLSFQHKNGFILKGVMPNYLPEDKASMAYATLMEWQNPHFHQEEAANTTSTTFKQ</sequence>
<evidence type="ECO:0000259" key="1">
    <source>
        <dbReference type="PROSITE" id="PS51186"/>
    </source>
</evidence>
<dbReference type="Gene3D" id="3.40.630.30">
    <property type="match status" value="1"/>
</dbReference>
<dbReference type="Proteomes" id="UP000199017">
    <property type="component" value="Unassembled WGS sequence"/>
</dbReference>
<dbReference type="PROSITE" id="PS51186">
    <property type="entry name" value="GNAT"/>
    <property type="match status" value="1"/>
</dbReference>
<organism evidence="2 3">
    <name type="scientific">Alteribacillus bidgolensis</name>
    <dbReference type="NCBI Taxonomy" id="930129"/>
    <lineage>
        <taxon>Bacteria</taxon>
        <taxon>Bacillati</taxon>
        <taxon>Bacillota</taxon>
        <taxon>Bacilli</taxon>
        <taxon>Bacillales</taxon>
        <taxon>Bacillaceae</taxon>
        <taxon>Alteribacillus</taxon>
    </lineage>
</organism>
<keyword evidence="3" id="KW-1185">Reference proteome</keyword>
<keyword evidence="2" id="KW-0687">Ribonucleoprotein</keyword>
<dbReference type="EMBL" id="FNDU01000012">
    <property type="protein sequence ID" value="SDI81133.1"/>
    <property type="molecule type" value="Genomic_DNA"/>
</dbReference>
<dbReference type="AlphaFoldDB" id="A0A1G8NLR2"/>